<organism evidence="1">
    <name type="scientific">Hericium coralloides</name>
    <name type="common">Coral tooth fungus</name>
    <name type="synonym">Hericium ramosum</name>
    <dbReference type="NCBI Taxonomy" id="100756"/>
    <lineage>
        <taxon>Eukaryota</taxon>
        <taxon>Fungi</taxon>
        <taxon>Dikarya</taxon>
        <taxon>Basidiomycota</taxon>
        <taxon>Agaricomycotina</taxon>
        <taxon>Agaricomycetes</taxon>
        <taxon>Russulales</taxon>
        <taxon>Hericiaceae</taxon>
        <taxon>Hericium</taxon>
    </lineage>
</organism>
<protein>
    <submittedName>
        <fullName evidence="1">Uncharacterized protein</fullName>
    </submittedName>
</protein>
<name>A0A1P8NNI6_HERCO</name>
<evidence type="ECO:0000313" key="1">
    <source>
        <dbReference type="EMBL" id="APX41088.1"/>
    </source>
</evidence>
<dbReference type="AlphaFoldDB" id="A0A1P8NNI6"/>
<dbReference type="RefSeq" id="YP_009348135.1">
    <property type="nucleotide sequence ID" value="NC_033903.1"/>
</dbReference>
<keyword evidence="1" id="KW-0496">Mitochondrion</keyword>
<sequence length="180" mass="21752">MDLIVSIFILEIDDERFEDIFYELNELGNNKIFLISNKFKYNSDNSNFISLNYNDFLFQMILCKKDKDPKNIFYSIFDNSIFNRGNLKPLFIFDKLIWSNIVFLLKMIFINISGGSITHRHLLSTTQFDLFTYLNIIFKNDINRLKKYIYKLYKLPYSKVDYNYKHLINLLRNKKILILF</sequence>
<proteinExistence type="predicted"/>
<dbReference type="GeneID" id="31078761"/>
<reference evidence="1" key="1">
    <citation type="submission" date="2016-10" db="EMBL/GenBank/DDBJ databases">
        <authorList>
            <person name="de Groot N.N."/>
        </authorList>
    </citation>
    <scope>NUCLEOTIDE SEQUENCE</scope>
    <source>
        <strain evidence="1">Tvtc0002</strain>
    </source>
</reference>
<geneLocation type="mitochondrion" evidence="1"/>
<accession>A0A1P8NNI6</accession>
<dbReference type="EMBL" id="KY007042">
    <property type="protein sequence ID" value="APX41088.1"/>
    <property type="molecule type" value="Genomic_DNA"/>
</dbReference>
<gene>
    <name evidence="1" type="primary">orf180</name>
</gene>